<proteinExistence type="predicted"/>
<protein>
    <submittedName>
        <fullName evidence="1">Uncharacterized protein</fullName>
    </submittedName>
</protein>
<gene>
    <name evidence="1" type="ORF">Enr10x_39100</name>
</gene>
<reference evidence="1 2" key="1">
    <citation type="submission" date="2019-03" db="EMBL/GenBank/DDBJ databases">
        <title>Deep-cultivation of Planctomycetes and their phenomic and genomic characterization uncovers novel biology.</title>
        <authorList>
            <person name="Wiegand S."/>
            <person name="Jogler M."/>
            <person name="Boedeker C."/>
            <person name="Pinto D."/>
            <person name="Vollmers J."/>
            <person name="Rivas-Marin E."/>
            <person name="Kohn T."/>
            <person name="Peeters S.H."/>
            <person name="Heuer A."/>
            <person name="Rast P."/>
            <person name="Oberbeckmann S."/>
            <person name="Bunk B."/>
            <person name="Jeske O."/>
            <person name="Meyerdierks A."/>
            <person name="Storesund J.E."/>
            <person name="Kallscheuer N."/>
            <person name="Luecker S."/>
            <person name="Lage O.M."/>
            <person name="Pohl T."/>
            <person name="Merkel B.J."/>
            <person name="Hornburger P."/>
            <person name="Mueller R.-W."/>
            <person name="Bruemmer F."/>
            <person name="Labrenz M."/>
            <person name="Spormann A.M."/>
            <person name="Op den Camp H."/>
            <person name="Overmann J."/>
            <person name="Amann R."/>
            <person name="Jetten M.S.M."/>
            <person name="Mascher T."/>
            <person name="Medema M.H."/>
            <person name="Devos D.P."/>
            <person name="Kaster A.-K."/>
            <person name="Ovreas L."/>
            <person name="Rohde M."/>
            <person name="Galperin M.Y."/>
            <person name="Jogler C."/>
        </authorList>
    </citation>
    <scope>NUCLEOTIDE SEQUENCE [LARGE SCALE GENOMIC DNA]</scope>
    <source>
        <strain evidence="1 2">Enr10</strain>
    </source>
</reference>
<name>A0A517QAA4_9PLAN</name>
<accession>A0A517QAA4</accession>
<evidence type="ECO:0000313" key="2">
    <source>
        <dbReference type="Proteomes" id="UP000315647"/>
    </source>
</evidence>
<organism evidence="1 2">
    <name type="scientific">Gimesia panareensis</name>
    <dbReference type="NCBI Taxonomy" id="2527978"/>
    <lineage>
        <taxon>Bacteria</taxon>
        <taxon>Pseudomonadati</taxon>
        <taxon>Planctomycetota</taxon>
        <taxon>Planctomycetia</taxon>
        <taxon>Planctomycetales</taxon>
        <taxon>Planctomycetaceae</taxon>
        <taxon>Gimesia</taxon>
    </lineage>
</organism>
<evidence type="ECO:0000313" key="1">
    <source>
        <dbReference type="EMBL" id="QDT28566.1"/>
    </source>
</evidence>
<dbReference type="AlphaFoldDB" id="A0A517QAA4"/>
<dbReference type="EMBL" id="CP037421">
    <property type="protein sequence ID" value="QDT28566.1"/>
    <property type="molecule type" value="Genomic_DNA"/>
</dbReference>
<keyword evidence="2" id="KW-1185">Reference proteome</keyword>
<dbReference type="Proteomes" id="UP000315647">
    <property type="component" value="Chromosome"/>
</dbReference>
<sequence>MTATQVNLGYWFALFQCTPTRLAREPDLEQNTIREERIKVSLYSSRFVLFSENPAVENREIR</sequence>